<dbReference type="PRINTS" id="PR00837">
    <property type="entry name" value="V5TPXLIKE"/>
</dbReference>
<keyword evidence="3" id="KW-1185">Reference proteome</keyword>
<accession>A0A8C3A9F3</accession>
<evidence type="ECO:0000313" key="3">
    <source>
        <dbReference type="Proteomes" id="UP000694565"/>
    </source>
</evidence>
<organism evidence="2 3">
    <name type="scientific">Cyclopterus lumpus</name>
    <name type="common">Lumpsucker</name>
    <dbReference type="NCBI Taxonomy" id="8103"/>
    <lineage>
        <taxon>Eukaryota</taxon>
        <taxon>Metazoa</taxon>
        <taxon>Chordata</taxon>
        <taxon>Craniata</taxon>
        <taxon>Vertebrata</taxon>
        <taxon>Euteleostomi</taxon>
        <taxon>Actinopterygii</taxon>
        <taxon>Neopterygii</taxon>
        <taxon>Teleostei</taxon>
        <taxon>Neoteleostei</taxon>
        <taxon>Acanthomorphata</taxon>
        <taxon>Eupercaria</taxon>
        <taxon>Perciformes</taxon>
        <taxon>Cottioidei</taxon>
        <taxon>Cottales</taxon>
        <taxon>Cyclopteridae</taxon>
        <taxon>Cyclopterus</taxon>
    </lineage>
</organism>
<dbReference type="Proteomes" id="UP000694565">
    <property type="component" value="Unplaced"/>
</dbReference>
<feature type="domain" description="SCP" evidence="1">
    <location>
        <begin position="7"/>
        <end position="139"/>
    </location>
</feature>
<reference evidence="2" key="2">
    <citation type="submission" date="2025-09" db="UniProtKB">
        <authorList>
            <consortium name="Ensembl"/>
        </authorList>
    </citation>
    <scope>IDENTIFICATION</scope>
</reference>
<evidence type="ECO:0000259" key="1">
    <source>
        <dbReference type="SMART" id="SM00198"/>
    </source>
</evidence>
<dbReference type="InterPro" id="IPR035940">
    <property type="entry name" value="CAP_sf"/>
</dbReference>
<dbReference type="Pfam" id="PF00188">
    <property type="entry name" value="CAP"/>
    <property type="match status" value="1"/>
</dbReference>
<dbReference type="InterPro" id="IPR001283">
    <property type="entry name" value="CRISP-related"/>
</dbReference>
<dbReference type="PANTHER" id="PTHR10334">
    <property type="entry name" value="CYSTEINE-RICH SECRETORY PROTEIN-RELATED"/>
    <property type="match status" value="1"/>
</dbReference>
<dbReference type="InterPro" id="IPR018244">
    <property type="entry name" value="Allrgn_V5/Tpx1_CS"/>
</dbReference>
<dbReference type="GeneTree" id="ENSGT00940000165492"/>
<dbReference type="InterPro" id="IPR014044">
    <property type="entry name" value="CAP_dom"/>
</dbReference>
<dbReference type="AlphaFoldDB" id="A0A8C3A9F3"/>
<reference evidence="2" key="1">
    <citation type="submission" date="2025-08" db="UniProtKB">
        <authorList>
            <consortium name="Ensembl"/>
        </authorList>
    </citation>
    <scope>IDENTIFICATION</scope>
</reference>
<dbReference type="Ensembl" id="ENSCLMT00005039487.1">
    <property type="protein sequence ID" value="ENSCLMP00005038016.1"/>
    <property type="gene ID" value="ENSCLMG00005018016.1"/>
</dbReference>
<dbReference type="GO" id="GO:0005576">
    <property type="term" value="C:extracellular region"/>
    <property type="evidence" value="ECO:0007669"/>
    <property type="project" value="InterPro"/>
</dbReference>
<name>A0A8C3A9F3_CYCLU</name>
<dbReference type="PROSITE" id="PS01009">
    <property type="entry name" value="CRISP_1"/>
    <property type="match status" value="1"/>
</dbReference>
<dbReference type="GO" id="GO:0071466">
    <property type="term" value="P:cellular response to xenobiotic stimulus"/>
    <property type="evidence" value="ECO:0007669"/>
    <property type="project" value="Ensembl"/>
</dbReference>
<protein>
    <submittedName>
        <fullName evidence="2">Im:7150988</fullName>
    </submittedName>
</protein>
<dbReference type="Gene3D" id="3.40.33.10">
    <property type="entry name" value="CAP"/>
    <property type="match status" value="1"/>
</dbReference>
<dbReference type="SUPFAM" id="SSF55797">
    <property type="entry name" value="PR-1-like"/>
    <property type="match status" value="1"/>
</dbReference>
<dbReference type="CDD" id="cd05382">
    <property type="entry name" value="CAP_GAPR1-like"/>
    <property type="match status" value="1"/>
</dbReference>
<dbReference type="InterPro" id="IPR034113">
    <property type="entry name" value="SCP_GAPR1-like"/>
</dbReference>
<sequence length="188" mass="21111">FTGYLLFFQKEFLETHNAYRRKHNTPQMTLSSEMTASAQKWSEHLLAIGALQHSDTKDGENVFNMYSSAPIKLTGKEAVDSWYGEIKDYNWSSPGYSSATGHFTQVVWKDSTELGVGLATDGRKVFVVGQYRAAGNMNMAGYFEENVLPLGNILTLLCMCYCLNRLSPLTHKAAQVHFTSLLHLVRTT</sequence>
<proteinExistence type="predicted"/>
<dbReference type="FunFam" id="3.40.33.10:FF:000002">
    <property type="entry name" value="Golgi-associated plant pathogenesis-related protein 1"/>
    <property type="match status" value="1"/>
</dbReference>
<dbReference type="SMART" id="SM00198">
    <property type="entry name" value="SCP"/>
    <property type="match status" value="1"/>
</dbReference>
<evidence type="ECO:0000313" key="2">
    <source>
        <dbReference type="Ensembl" id="ENSCLMP00005038016.1"/>
    </source>
</evidence>